<dbReference type="InterPro" id="IPR040456">
    <property type="entry name" value="RNase_H2_suB"/>
</dbReference>
<dbReference type="PANTHER" id="PTHR13383">
    <property type="entry name" value="RIBONUCLEASE H2 SUBUNIT B"/>
    <property type="match status" value="1"/>
</dbReference>
<dbReference type="OrthoDB" id="29098at2759"/>
<dbReference type="Gene3D" id="1.10.20.120">
    <property type="match status" value="1"/>
</dbReference>
<dbReference type="GO" id="GO:0006401">
    <property type="term" value="P:RNA catabolic process"/>
    <property type="evidence" value="ECO:0007669"/>
    <property type="project" value="TreeGrafter"/>
</dbReference>
<evidence type="ECO:0000256" key="5">
    <source>
        <dbReference type="ARBA" id="ARBA00033464"/>
    </source>
</evidence>
<feature type="domain" description="Ribonuclease H2 subunit B wHTH" evidence="7">
    <location>
        <begin position="91"/>
        <end position="185"/>
    </location>
</feature>
<dbReference type="InterPro" id="IPR019024">
    <property type="entry name" value="RNase_H2_suB_wHTH"/>
</dbReference>
<dbReference type="Pfam" id="PF09468">
    <property type="entry name" value="RNase_H2-Ydr279"/>
    <property type="match status" value="1"/>
</dbReference>
<dbReference type="GO" id="GO:0005654">
    <property type="term" value="C:nucleoplasm"/>
    <property type="evidence" value="ECO:0007669"/>
    <property type="project" value="TreeGrafter"/>
</dbReference>
<evidence type="ECO:0000256" key="1">
    <source>
        <dbReference type="ARBA" id="ARBA00004123"/>
    </source>
</evidence>
<evidence type="ECO:0000256" key="3">
    <source>
        <dbReference type="ARBA" id="ARBA00023242"/>
    </source>
</evidence>
<evidence type="ECO:0000256" key="6">
    <source>
        <dbReference type="SAM" id="MobiDB-lite"/>
    </source>
</evidence>
<dbReference type="AlphaFoldDB" id="A0A2I0BEB1"/>
<keyword evidence="10" id="KW-1185">Reference proteome</keyword>
<name>A0A2I0BEB1_9ASPA</name>
<dbReference type="EMBL" id="KZ451887">
    <property type="protein sequence ID" value="PKA66147.1"/>
    <property type="molecule type" value="Genomic_DNA"/>
</dbReference>
<reference evidence="9 10" key="1">
    <citation type="journal article" date="2017" name="Nature">
        <title>The Apostasia genome and the evolution of orchids.</title>
        <authorList>
            <person name="Zhang G.Q."/>
            <person name="Liu K.W."/>
            <person name="Li Z."/>
            <person name="Lohaus R."/>
            <person name="Hsiao Y.Y."/>
            <person name="Niu S.C."/>
            <person name="Wang J.Y."/>
            <person name="Lin Y.C."/>
            <person name="Xu Q."/>
            <person name="Chen L.J."/>
            <person name="Yoshida K."/>
            <person name="Fujiwara S."/>
            <person name="Wang Z.W."/>
            <person name="Zhang Y.Q."/>
            <person name="Mitsuda N."/>
            <person name="Wang M."/>
            <person name="Liu G.H."/>
            <person name="Pecoraro L."/>
            <person name="Huang H.X."/>
            <person name="Xiao X.J."/>
            <person name="Lin M."/>
            <person name="Wu X.Y."/>
            <person name="Wu W.L."/>
            <person name="Chen Y.Y."/>
            <person name="Chang S.B."/>
            <person name="Sakamoto S."/>
            <person name="Ohme-Takagi M."/>
            <person name="Yagi M."/>
            <person name="Zeng S.J."/>
            <person name="Shen C.Y."/>
            <person name="Yeh C.M."/>
            <person name="Luo Y.B."/>
            <person name="Tsai W.C."/>
            <person name="Van de Peer Y."/>
            <person name="Liu Z.J."/>
        </authorList>
    </citation>
    <scope>NUCLEOTIDE SEQUENCE [LARGE SCALE GENOMIC DNA]</scope>
    <source>
        <strain evidence="10">cv. Shenzhen</strain>
        <tissue evidence="9">Stem</tissue>
    </source>
</reference>
<evidence type="ECO:0000259" key="7">
    <source>
        <dbReference type="Pfam" id="PF09468"/>
    </source>
</evidence>
<gene>
    <name evidence="9" type="ORF">AXF42_Ash018437</name>
</gene>
<dbReference type="Pfam" id="PF17745">
    <property type="entry name" value="Ydr279_N"/>
    <property type="match status" value="1"/>
</dbReference>
<dbReference type="STRING" id="1088818.A0A2I0BEB1"/>
<comment type="function">
    <text evidence="4">Non catalytic subunit of RNase H2, an endonuclease that specifically degrades the RNA of RNA:DNA hybrids. Participates in DNA replication, possibly by mediating the removal of lagging-strand Okazaki fragment RNA primers during DNA replication. Mediates the excision of single ribonucleotides from DNA:RNA duplexes.</text>
</comment>
<dbReference type="PANTHER" id="PTHR13383:SF11">
    <property type="entry name" value="RIBONUCLEASE H2 SUBUNIT B"/>
    <property type="match status" value="1"/>
</dbReference>
<dbReference type="InterPro" id="IPR041195">
    <property type="entry name" value="Rnh202_N"/>
</dbReference>
<evidence type="ECO:0000256" key="2">
    <source>
        <dbReference type="ARBA" id="ARBA00019062"/>
    </source>
</evidence>
<evidence type="ECO:0000313" key="10">
    <source>
        <dbReference type="Proteomes" id="UP000236161"/>
    </source>
</evidence>
<protein>
    <recommendedName>
        <fullName evidence="2">Ribonuclease H2 subunit B</fullName>
    </recommendedName>
    <alternativeName>
        <fullName evidence="5">Ribonuclease HI subunit B</fullName>
    </alternativeName>
</protein>
<sequence length="288" mass="32622">MAWCEGMEEPRVMICPLGTSNSGKGQSYKSAEGCLMSLIHPKNGNATSYLLKDGLVQEIHCFKQSYGSWFLGEYICEDGSLYISTPVDPIFILLPIFSNARLKKGKGQGMFRQLDEILYVSDHPSYQCLMTIAEESMPLVCEVKEIGSFKFFRLDDSKVLSWLCCKVRHLKATLKQLDEHYAAQEERETLKEVVSILGEYIAYDPWLGLLCDHLELDINEEVKETQRFEDELILLDRSMVSSHPLKVKGSNGKAKSNNGKQTKKLKVETDSRNIKDMFSGASRARRAV</sequence>
<comment type="subcellular location">
    <subcellularLocation>
        <location evidence="1">Nucleus</location>
    </subcellularLocation>
</comment>
<feature type="domain" description="Rnh202 triple barrel" evidence="8">
    <location>
        <begin position="35"/>
        <end position="88"/>
    </location>
</feature>
<dbReference type="CDD" id="cd09270">
    <property type="entry name" value="RNase_H2-B"/>
    <property type="match status" value="1"/>
</dbReference>
<dbReference type="Proteomes" id="UP000236161">
    <property type="component" value="Unassembled WGS sequence"/>
</dbReference>
<accession>A0A2I0BEB1</accession>
<evidence type="ECO:0000259" key="8">
    <source>
        <dbReference type="Pfam" id="PF17745"/>
    </source>
</evidence>
<proteinExistence type="predicted"/>
<evidence type="ECO:0000256" key="4">
    <source>
        <dbReference type="ARBA" id="ARBA00024778"/>
    </source>
</evidence>
<evidence type="ECO:0000313" key="9">
    <source>
        <dbReference type="EMBL" id="PKA66147.1"/>
    </source>
</evidence>
<keyword evidence="3" id="KW-0539">Nucleus</keyword>
<feature type="region of interest" description="Disordered" evidence="6">
    <location>
        <begin position="244"/>
        <end position="265"/>
    </location>
</feature>
<dbReference type="GO" id="GO:0032299">
    <property type="term" value="C:ribonuclease H2 complex"/>
    <property type="evidence" value="ECO:0007669"/>
    <property type="project" value="InterPro"/>
</dbReference>
<dbReference type="Gene3D" id="2.20.25.530">
    <property type="match status" value="1"/>
</dbReference>
<organism evidence="9 10">
    <name type="scientific">Apostasia shenzhenica</name>
    <dbReference type="NCBI Taxonomy" id="1088818"/>
    <lineage>
        <taxon>Eukaryota</taxon>
        <taxon>Viridiplantae</taxon>
        <taxon>Streptophyta</taxon>
        <taxon>Embryophyta</taxon>
        <taxon>Tracheophyta</taxon>
        <taxon>Spermatophyta</taxon>
        <taxon>Magnoliopsida</taxon>
        <taxon>Liliopsida</taxon>
        <taxon>Asparagales</taxon>
        <taxon>Orchidaceae</taxon>
        <taxon>Apostasioideae</taxon>
        <taxon>Apostasia</taxon>
    </lineage>
</organism>